<reference evidence="7" key="1">
    <citation type="submission" date="2021-02" db="EMBL/GenBank/DDBJ databases">
        <authorList>
            <person name="Nowell W R."/>
        </authorList>
    </citation>
    <scope>NUCLEOTIDE SEQUENCE</scope>
</reference>
<dbReference type="Pfam" id="PF03348">
    <property type="entry name" value="Serinc"/>
    <property type="match status" value="1"/>
</dbReference>
<dbReference type="PANTHER" id="PTHR10383:SF9">
    <property type="entry name" value="SERINE INCORPORATOR, ISOFORM F"/>
    <property type="match status" value="1"/>
</dbReference>
<protein>
    <recommendedName>
        <fullName evidence="10">Serine incorporator</fullName>
    </recommendedName>
</protein>
<evidence type="ECO:0000256" key="5">
    <source>
        <dbReference type="ARBA" id="ARBA00023136"/>
    </source>
</evidence>
<gene>
    <name evidence="7" type="ORF">IZO911_LOCUS16138</name>
    <name evidence="8" type="ORF">KXQ929_LOCUS24046</name>
</gene>
<comment type="caution">
    <text evidence="7">The sequence shown here is derived from an EMBL/GenBank/DDBJ whole genome shotgun (WGS) entry which is preliminary data.</text>
</comment>
<dbReference type="InterPro" id="IPR005016">
    <property type="entry name" value="TDE1/TMS"/>
</dbReference>
<feature type="transmembrane region" description="Helical" evidence="6">
    <location>
        <begin position="422"/>
        <end position="442"/>
    </location>
</feature>
<accession>A0A814ERR3</accession>
<keyword evidence="5 6" id="KW-0472">Membrane</keyword>
<evidence type="ECO:0000256" key="2">
    <source>
        <dbReference type="ARBA" id="ARBA00006665"/>
    </source>
</evidence>
<dbReference type="Proteomes" id="UP000663868">
    <property type="component" value="Unassembled WGS sequence"/>
</dbReference>
<feature type="transmembrane region" description="Helical" evidence="6">
    <location>
        <begin position="96"/>
        <end position="114"/>
    </location>
</feature>
<evidence type="ECO:0000256" key="6">
    <source>
        <dbReference type="SAM" id="Phobius"/>
    </source>
</evidence>
<evidence type="ECO:0000256" key="1">
    <source>
        <dbReference type="ARBA" id="ARBA00004141"/>
    </source>
</evidence>
<dbReference type="AlphaFoldDB" id="A0A814ERR3"/>
<comment type="similarity">
    <text evidence="2">Belongs to the TDE1 family.</text>
</comment>
<sequence length="448" mass="50517">MGCILGILGCCFGSAACSLCCICCPSTRNSLITRLAYGLLLLIGTIISWVLLTPDFVKILAKIPGLCKGKILDDIEALKGYMSCERFVGYRNVYRIQFSFACFFLLMMFLMLFVKRSKDPRSKIQNGFWFFKILIITGICTGFFFITNQGFASTIMVLGNIFSFIFILVQLILIIDFTHSWNENWVGKGEEGSKKHFCGLVFFTTLLYSLSIISIILLYIFYASKPTCSLNIFFITINFILCLIVSIVSVLPPVQNYHSTSGLLQSSFVTLYVVFLTWSAMTSEKSHSICNPSWNDIIRNNNNNLTDIDPTGNGSVNNSSIIALIIFFCVIFYSATTSSTKSSSGKLLGISSNEDIEKTGSKIDGGKSYDDEEQSVAYNYSLYHFMLFLASFYVMMTLTNWFKPTNNFLDFHQNDAVVWVKITVSWTSIVLYCWSVISPCVFRNRDFS</sequence>
<evidence type="ECO:0000313" key="8">
    <source>
        <dbReference type="EMBL" id="CAF3923572.1"/>
    </source>
</evidence>
<feature type="transmembrane region" description="Helical" evidence="6">
    <location>
        <begin position="196"/>
        <end position="220"/>
    </location>
</feature>
<feature type="transmembrane region" description="Helical" evidence="6">
    <location>
        <begin position="232"/>
        <end position="251"/>
    </location>
</feature>
<evidence type="ECO:0000256" key="3">
    <source>
        <dbReference type="ARBA" id="ARBA00022692"/>
    </source>
</evidence>
<dbReference type="EMBL" id="CAJNOE010000143">
    <property type="protein sequence ID" value="CAF0972828.1"/>
    <property type="molecule type" value="Genomic_DNA"/>
</dbReference>
<feature type="transmembrane region" description="Helical" evidence="6">
    <location>
        <begin position="382"/>
        <end position="402"/>
    </location>
</feature>
<feature type="transmembrane region" description="Helical" evidence="6">
    <location>
        <begin position="263"/>
        <end position="281"/>
    </location>
</feature>
<organism evidence="7 9">
    <name type="scientific">Adineta steineri</name>
    <dbReference type="NCBI Taxonomy" id="433720"/>
    <lineage>
        <taxon>Eukaryota</taxon>
        <taxon>Metazoa</taxon>
        <taxon>Spiralia</taxon>
        <taxon>Gnathifera</taxon>
        <taxon>Rotifera</taxon>
        <taxon>Eurotatoria</taxon>
        <taxon>Bdelloidea</taxon>
        <taxon>Adinetida</taxon>
        <taxon>Adinetidae</taxon>
        <taxon>Adineta</taxon>
    </lineage>
</organism>
<feature type="transmembrane region" description="Helical" evidence="6">
    <location>
        <begin position="126"/>
        <end position="146"/>
    </location>
</feature>
<keyword evidence="3 6" id="KW-0812">Transmembrane</keyword>
<dbReference type="Proteomes" id="UP000663860">
    <property type="component" value="Unassembled WGS sequence"/>
</dbReference>
<feature type="transmembrane region" description="Helical" evidence="6">
    <location>
        <begin position="6"/>
        <end position="24"/>
    </location>
</feature>
<dbReference type="GO" id="GO:0016020">
    <property type="term" value="C:membrane"/>
    <property type="evidence" value="ECO:0007669"/>
    <property type="project" value="UniProtKB-SubCell"/>
</dbReference>
<evidence type="ECO:0000313" key="7">
    <source>
        <dbReference type="EMBL" id="CAF0972828.1"/>
    </source>
</evidence>
<comment type="subcellular location">
    <subcellularLocation>
        <location evidence="1">Membrane</location>
        <topology evidence="1">Multi-pass membrane protein</topology>
    </subcellularLocation>
</comment>
<keyword evidence="4 6" id="KW-1133">Transmembrane helix</keyword>
<evidence type="ECO:0000313" key="9">
    <source>
        <dbReference type="Proteomes" id="UP000663860"/>
    </source>
</evidence>
<name>A0A814ERR3_9BILA</name>
<dbReference type="PANTHER" id="PTHR10383">
    <property type="entry name" value="SERINE INCORPORATOR"/>
    <property type="match status" value="1"/>
</dbReference>
<feature type="transmembrane region" description="Helical" evidence="6">
    <location>
        <begin position="31"/>
        <end position="52"/>
    </location>
</feature>
<evidence type="ECO:0008006" key="10">
    <source>
        <dbReference type="Google" id="ProtNLM"/>
    </source>
</evidence>
<dbReference type="EMBL" id="CAJOBB010001959">
    <property type="protein sequence ID" value="CAF3923572.1"/>
    <property type="molecule type" value="Genomic_DNA"/>
</dbReference>
<feature type="transmembrane region" description="Helical" evidence="6">
    <location>
        <begin position="152"/>
        <end position="175"/>
    </location>
</feature>
<proteinExistence type="inferred from homology"/>
<evidence type="ECO:0000256" key="4">
    <source>
        <dbReference type="ARBA" id="ARBA00022989"/>
    </source>
</evidence>
<feature type="transmembrane region" description="Helical" evidence="6">
    <location>
        <begin position="319"/>
        <end position="336"/>
    </location>
</feature>